<dbReference type="HOGENOM" id="CLU_109222_0_0_2"/>
<dbReference type="KEGG" id="hwc:Hqrw_3149"/>
<dbReference type="EMBL" id="FR746099">
    <property type="protein sequence ID" value="CCC40934.1"/>
    <property type="molecule type" value="Genomic_DNA"/>
</dbReference>
<sequence>MQRSDEREAETTTGSDKSLTGSDQNLDFDVESDIGSDIETDFGSEVTSKTSKDNRRLPTIRSLVFVIVASAIGFLGGGSVPIIGTIGQFLGLFISSFLIGAIGSRGRYAESAIGGGLVTGTLLLLGTLTSVFTPFAVEFLADYGIAIAGAGVGLGSIIAVIGHYFGRDLRSGLTKDI</sequence>
<dbReference type="GeneID" id="12447944"/>
<reference evidence="3 4" key="1">
    <citation type="journal article" date="2011" name="PLoS ONE">
        <title>Haloquadratum walsbyi: limited diversity in a global pond.</title>
        <authorList>
            <person name="Dyall-Smith M."/>
            <person name="Pfeiffer F."/>
            <person name="Klee K."/>
            <person name="Palm P."/>
            <person name="Gross K."/>
            <person name="Schuster S.C."/>
            <person name="Rampp M."/>
            <person name="Oesterhelt D."/>
        </authorList>
    </citation>
    <scope>NUCLEOTIDE SEQUENCE [LARGE SCALE GENOMIC DNA]</scope>
    <source>
        <strain evidence="4">DSM 16854 / JCM 12705 / C23</strain>
    </source>
</reference>
<feature type="compositionally biased region" description="Polar residues" evidence="1">
    <location>
        <begin position="11"/>
        <end position="25"/>
    </location>
</feature>
<keyword evidence="2" id="KW-1133">Transmembrane helix</keyword>
<keyword evidence="2" id="KW-0812">Transmembrane</keyword>
<evidence type="ECO:0000313" key="3">
    <source>
        <dbReference type="EMBL" id="CCC40934.1"/>
    </source>
</evidence>
<feature type="region of interest" description="Disordered" evidence="1">
    <location>
        <begin position="1"/>
        <end position="29"/>
    </location>
</feature>
<dbReference type="OrthoDB" id="242095at2157"/>
<gene>
    <name evidence="3" type="ordered locus">Hqrw_3149</name>
</gene>
<protein>
    <submittedName>
        <fullName evidence="3">Uncharacterized protein</fullName>
    </submittedName>
</protein>
<keyword evidence="2" id="KW-0472">Membrane</keyword>
<dbReference type="Proteomes" id="UP000007954">
    <property type="component" value="Chromosome"/>
</dbReference>
<dbReference type="AlphaFoldDB" id="G0LJK0"/>
<feature type="transmembrane region" description="Helical" evidence="2">
    <location>
        <begin position="115"/>
        <end position="137"/>
    </location>
</feature>
<evidence type="ECO:0000256" key="1">
    <source>
        <dbReference type="SAM" id="MobiDB-lite"/>
    </source>
</evidence>
<feature type="transmembrane region" description="Helical" evidence="2">
    <location>
        <begin position="143"/>
        <end position="165"/>
    </location>
</feature>
<proteinExistence type="predicted"/>
<feature type="transmembrane region" description="Helical" evidence="2">
    <location>
        <begin position="82"/>
        <end position="103"/>
    </location>
</feature>
<evidence type="ECO:0000256" key="2">
    <source>
        <dbReference type="SAM" id="Phobius"/>
    </source>
</evidence>
<feature type="compositionally biased region" description="Basic and acidic residues" evidence="1">
    <location>
        <begin position="1"/>
        <end position="10"/>
    </location>
</feature>
<evidence type="ECO:0000313" key="4">
    <source>
        <dbReference type="Proteomes" id="UP000007954"/>
    </source>
</evidence>
<feature type="transmembrane region" description="Helical" evidence="2">
    <location>
        <begin position="59"/>
        <end position="76"/>
    </location>
</feature>
<name>G0LJK0_HALWC</name>
<organism evidence="3 4">
    <name type="scientific">Haloquadratum walsbyi (strain DSM 16854 / JCM 12705 / C23)</name>
    <dbReference type="NCBI Taxonomy" id="768065"/>
    <lineage>
        <taxon>Archaea</taxon>
        <taxon>Methanobacteriati</taxon>
        <taxon>Methanobacteriota</taxon>
        <taxon>Stenosarchaea group</taxon>
        <taxon>Halobacteria</taxon>
        <taxon>Halobacteriales</taxon>
        <taxon>Haloferacaceae</taxon>
        <taxon>Haloquadratum</taxon>
    </lineage>
</organism>
<accession>G0LJK0</accession>
<dbReference type="RefSeq" id="WP_014556430.1">
    <property type="nucleotide sequence ID" value="NC_017459.1"/>
</dbReference>